<evidence type="ECO:0000313" key="5">
    <source>
        <dbReference type="EMBL" id="MXV60799.1"/>
    </source>
</evidence>
<evidence type="ECO:0000256" key="1">
    <source>
        <dbReference type="SAM" id="MobiDB-lite"/>
    </source>
</evidence>
<dbReference type="Pfam" id="PF26236">
    <property type="entry name" value="DUF8054_N"/>
    <property type="match status" value="1"/>
</dbReference>
<dbReference type="EMBL" id="WUYX01000008">
    <property type="protein sequence ID" value="MXV60799.1"/>
    <property type="molecule type" value="Genomic_DNA"/>
</dbReference>
<dbReference type="InterPro" id="IPR058775">
    <property type="entry name" value="DUF8054_M"/>
</dbReference>
<dbReference type="RefSeq" id="WP_160062116.1">
    <property type="nucleotide sequence ID" value="NZ_WUYX01000008.1"/>
</dbReference>
<dbReference type="AlphaFoldDB" id="A0A6B0VJM8"/>
<dbReference type="Proteomes" id="UP000434101">
    <property type="component" value="Unassembled WGS sequence"/>
</dbReference>
<evidence type="ECO:0000313" key="6">
    <source>
        <dbReference type="Proteomes" id="UP000434101"/>
    </source>
</evidence>
<comment type="caution">
    <text evidence="5">The sequence shown here is derived from an EMBL/GenBank/DDBJ whole genome shotgun (WGS) entry which is preliminary data.</text>
</comment>
<protein>
    <submittedName>
        <fullName evidence="5">Uncharacterized protein</fullName>
    </submittedName>
</protein>
<dbReference type="Pfam" id="PF26238">
    <property type="entry name" value="DUF8054_M"/>
    <property type="match status" value="1"/>
</dbReference>
<dbReference type="OrthoDB" id="292134at2157"/>
<feature type="domain" description="DUF8054" evidence="2">
    <location>
        <begin position="9"/>
        <end position="88"/>
    </location>
</feature>
<dbReference type="Pfam" id="PF26237">
    <property type="entry name" value="DUF8054_C"/>
    <property type="match status" value="1"/>
</dbReference>
<sequence>MPSQIVAIIDRLRQPEHTGENRCVPCTAVNVVLALVASAVVAVRSRRLASLTVGVSLLAIYLRGYLVPGTPALTSRYLPDEVLAAFDKGPREPRTGTTIEMDDADEATETGRSNEADDEEKLAYVDEIERQRENAVDPEQFLLDVEAVGPCDHADDLCLTDAFADRVEDELDRHRGTTADDETIADLFDVEEGAVTIKDRDYPAAKIGRRVHKWPADAALVADVAVHHALREQTDRWEAVPRGQRLELLEVLRSFLETCPDCGGTITLGEETTESCCRSYEVLALECVDCDAPLLEFDPTEIGGVGGGIEP</sequence>
<feature type="domain" description="DUF8054" evidence="3">
    <location>
        <begin position="257"/>
        <end position="297"/>
    </location>
</feature>
<feature type="domain" description="DUF8054" evidence="4">
    <location>
        <begin position="137"/>
        <end position="254"/>
    </location>
</feature>
<name>A0A6B0VJM8_9EURY</name>
<dbReference type="InterPro" id="IPR058674">
    <property type="entry name" value="DUF8054_N"/>
</dbReference>
<evidence type="ECO:0000259" key="2">
    <source>
        <dbReference type="Pfam" id="PF26236"/>
    </source>
</evidence>
<feature type="region of interest" description="Disordered" evidence="1">
    <location>
        <begin position="88"/>
        <end position="118"/>
    </location>
</feature>
<accession>A0A6B0VJM8</accession>
<dbReference type="InterPro" id="IPR058675">
    <property type="entry name" value="DUF8054_C"/>
</dbReference>
<proteinExistence type="predicted"/>
<keyword evidence="6" id="KW-1185">Reference proteome</keyword>
<evidence type="ECO:0000259" key="3">
    <source>
        <dbReference type="Pfam" id="PF26237"/>
    </source>
</evidence>
<gene>
    <name evidence="5" type="ORF">GS429_01670</name>
</gene>
<reference evidence="5 6" key="1">
    <citation type="submission" date="2020-01" db="EMBL/GenBank/DDBJ databases">
        <title>Natronorubrum sp. JWXQ-INN 674 isolated from Inner Mongolia Autonomous Region of China.</title>
        <authorList>
            <person name="Xue Q."/>
        </authorList>
    </citation>
    <scope>NUCLEOTIDE SEQUENCE [LARGE SCALE GENOMIC DNA]</scope>
    <source>
        <strain evidence="5 6">JWXQ-INN-674</strain>
    </source>
</reference>
<organism evidence="5 6">
    <name type="scientific">Natronorubrum halalkaliphilum</name>
    <dbReference type="NCBI Taxonomy" id="2691917"/>
    <lineage>
        <taxon>Archaea</taxon>
        <taxon>Methanobacteriati</taxon>
        <taxon>Methanobacteriota</taxon>
        <taxon>Stenosarchaea group</taxon>
        <taxon>Halobacteria</taxon>
        <taxon>Halobacteriales</taxon>
        <taxon>Natrialbaceae</taxon>
        <taxon>Natronorubrum</taxon>
    </lineage>
</organism>
<evidence type="ECO:0000259" key="4">
    <source>
        <dbReference type="Pfam" id="PF26238"/>
    </source>
</evidence>